<sequence>LCSLTLSRLVVLKPLGSDLSSIIIAVKMQGSKRTLRSNEMLLPPNGLLDTELELNFALQYPHFLKRDGNKLHVMLQRRKRYKNRTILGFKTLAEGVINMAQVLQRQMDLELDLFSDLKDKGLSLISNLVARVTVQALNSQPVDHEDAVKQMAMSETA</sequence>
<gene>
    <name evidence="4" type="ORF">L9F63_008097</name>
</gene>
<dbReference type="PANTHER" id="PTHR13280:SF17">
    <property type="entry name" value="KRUEPPEL TARGET AT 95D, ISOFORM A"/>
    <property type="match status" value="1"/>
</dbReference>
<feature type="non-terminal residue" evidence="4">
    <location>
        <position position="1"/>
    </location>
</feature>
<evidence type="ECO:0000256" key="2">
    <source>
        <dbReference type="ARBA" id="ARBA00022553"/>
    </source>
</evidence>
<accession>A0AAD7Z6X0</accession>
<dbReference type="EMBL" id="JASPKZ010010265">
    <property type="protein sequence ID" value="KAJ9574727.1"/>
    <property type="molecule type" value="Genomic_DNA"/>
</dbReference>
<reference evidence="4" key="2">
    <citation type="submission" date="2023-05" db="EMBL/GenBank/DDBJ databases">
        <authorList>
            <person name="Fouks B."/>
        </authorList>
    </citation>
    <scope>NUCLEOTIDE SEQUENCE</scope>
    <source>
        <strain evidence="4">Stay&amp;Tobe</strain>
        <tissue evidence="4">Testes</tissue>
    </source>
</reference>
<dbReference type="InterPro" id="IPR019381">
    <property type="entry name" value="PACS1/2_C"/>
</dbReference>
<comment type="similarity">
    <text evidence="1">Belongs to the PACS family.</text>
</comment>
<reference evidence="4" key="1">
    <citation type="journal article" date="2023" name="IScience">
        <title>Live-bearing cockroach genome reveals convergent evolutionary mechanisms linked to viviparity in insects and beyond.</title>
        <authorList>
            <person name="Fouks B."/>
            <person name="Harrison M.C."/>
            <person name="Mikhailova A.A."/>
            <person name="Marchal E."/>
            <person name="English S."/>
            <person name="Carruthers M."/>
            <person name="Jennings E.C."/>
            <person name="Chiamaka E.L."/>
            <person name="Frigard R.A."/>
            <person name="Pippel M."/>
            <person name="Attardo G.M."/>
            <person name="Benoit J.B."/>
            <person name="Bornberg-Bauer E."/>
            <person name="Tobe S.S."/>
        </authorList>
    </citation>
    <scope>NUCLEOTIDE SEQUENCE</scope>
    <source>
        <strain evidence="4">Stay&amp;Tobe</strain>
    </source>
</reference>
<evidence type="ECO:0000259" key="3">
    <source>
        <dbReference type="Pfam" id="PF25332"/>
    </source>
</evidence>
<dbReference type="AlphaFoldDB" id="A0AAD7Z6X0"/>
<dbReference type="GO" id="GO:0072659">
    <property type="term" value="P:protein localization to plasma membrane"/>
    <property type="evidence" value="ECO:0007669"/>
    <property type="project" value="TreeGrafter"/>
</dbReference>
<dbReference type="InterPro" id="IPR057541">
    <property type="entry name" value="PACS1/2_N"/>
</dbReference>
<dbReference type="Proteomes" id="UP001233999">
    <property type="component" value="Unassembled WGS sequence"/>
</dbReference>
<dbReference type="PANTHER" id="PTHR13280">
    <property type="entry name" value="PHOSPHOFURIN ACIDIC CLUSTER SORTING PROTEIN"/>
    <property type="match status" value="1"/>
</dbReference>
<evidence type="ECO:0000313" key="5">
    <source>
        <dbReference type="Proteomes" id="UP001233999"/>
    </source>
</evidence>
<keyword evidence="2" id="KW-0597">Phosphoprotein</keyword>
<organism evidence="4 5">
    <name type="scientific">Diploptera punctata</name>
    <name type="common">Pacific beetle cockroach</name>
    <dbReference type="NCBI Taxonomy" id="6984"/>
    <lineage>
        <taxon>Eukaryota</taxon>
        <taxon>Metazoa</taxon>
        <taxon>Ecdysozoa</taxon>
        <taxon>Arthropoda</taxon>
        <taxon>Hexapoda</taxon>
        <taxon>Insecta</taxon>
        <taxon>Pterygota</taxon>
        <taxon>Neoptera</taxon>
        <taxon>Polyneoptera</taxon>
        <taxon>Dictyoptera</taxon>
        <taxon>Blattodea</taxon>
        <taxon>Blaberoidea</taxon>
        <taxon>Blaberidae</taxon>
        <taxon>Diplopterinae</taxon>
        <taxon>Diploptera</taxon>
    </lineage>
</organism>
<keyword evidence="5" id="KW-1185">Reference proteome</keyword>
<comment type="caution">
    <text evidence="4">The sequence shown here is derived from an EMBL/GenBank/DDBJ whole genome shotgun (WGS) entry which is preliminary data.</text>
</comment>
<feature type="non-terminal residue" evidence="4">
    <location>
        <position position="157"/>
    </location>
</feature>
<feature type="domain" description="Phosphofurin acidic cluster sorting protein 1/2 N-terminal C2" evidence="3">
    <location>
        <begin position="1"/>
        <end position="143"/>
    </location>
</feature>
<proteinExistence type="inferred from homology"/>
<name>A0AAD7Z6X0_DIPPU</name>
<protein>
    <recommendedName>
        <fullName evidence="3">Phosphofurin acidic cluster sorting protein 1/2 N-terminal C2 domain-containing protein</fullName>
    </recommendedName>
</protein>
<dbReference type="Pfam" id="PF25332">
    <property type="entry name" value="C2_PACS_N"/>
    <property type="match status" value="1"/>
</dbReference>
<evidence type="ECO:0000256" key="1">
    <source>
        <dbReference type="ARBA" id="ARBA00008590"/>
    </source>
</evidence>
<evidence type="ECO:0000313" key="4">
    <source>
        <dbReference type="EMBL" id="KAJ9574727.1"/>
    </source>
</evidence>